<evidence type="ECO:0000313" key="5">
    <source>
        <dbReference type="Proteomes" id="UP000265180"/>
    </source>
</evidence>
<dbReference type="Pfam" id="PF00041">
    <property type="entry name" value="fn3"/>
    <property type="match status" value="1"/>
</dbReference>
<keyword evidence="2" id="KW-1133">Transmembrane helix</keyword>
<feature type="region of interest" description="Disordered" evidence="1">
    <location>
        <begin position="623"/>
        <end position="664"/>
    </location>
</feature>
<dbReference type="PANTHER" id="PTHR48483:SF1">
    <property type="entry name" value="INTERLEUKIN-12 RECEPTOR SUBUNIT BETA-1-RELATED"/>
    <property type="match status" value="1"/>
</dbReference>
<dbReference type="Proteomes" id="UP000265180">
    <property type="component" value="Chromosome 4"/>
</dbReference>
<organism evidence="4 5">
    <name type="scientific">Oryzias latipes</name>
    <name type="common">Japanese rice fish</name>
    <name type="synonym">Japanese killifish</name>
    <dbReference type="NCBI Taxonomy" id="8090"/>
    <lineage>
        <taxon>Eukaryota</taxon>
        <taxon>Metazoa</taxon>
        <taxon>Chordata</taxon>
        <taxon>Craniata</taxon>
        <taxon>Vertebrata</taxon>
        <taxon>Euteleostomi</taxon>
        <taxon>Actinopterygii</taxon>
        <taxon>Neopterygii</taxon>
        <taxon>Teleostei</taxon>
        <taxon>Neoteleostei</taxon>
        <taxon>Acanthomorphata</taxon>
        <taxon>Ovalentaria</taxon>
        <taxon>Atherinomorphae</taxon>
        <taxon>Beloniformes</taxon>
        <taxon>Adrianichthyidae</taxon>
        <taxon>Oryziinae</taxon>
        <taxon>Oryzias</taxon>
    </lineage>
</organism>
<evidence type="ECO:0000259" key="3">
    <source>
        <dbReference type="PROSITE" id="PS50853"/>
    </source>
</evidence>
<dbReference type="SUPFAM" id="SSF49265">
    <property type="entry name" value="Fibronectin type III"/>
    <property type="match status" value="2"/>
</dbReference>
<reference evidence="4 5" key="2">
    <citation type="submission" date="2017-04" db="EMBL/GenBank/DDBJ databases">
        <title>CpG methylation of centromeres and impact of large insertions on vertebrate speciation.</title>
        <authorList>
            <person name="Ichikawa K."/>
            <person name="Yoshimura J."/>
            <person name="Morishita S."/>
        </authorList>
    </citation>
    <scope>NUCLEOTIDE SEQUENCE</scope>
    <source>
        <strain evidence="4 5">HNI</strain>
    </source>
</reference>
<feature type="compositionally biased region" description="Acidic residues" evidence="1">
    <location>
        <begin position="633"/>
        <end position="650"/>
    </location>
</feature>
<dbReference type="Gene3D" id="2.60.40.10">
    <property type="entry name" value="Immunoglobulins"/>
    <property type="match status" value="3"/>
</dbReference>
<proteinExistence type="predicted"/>
<evidence type="ECO:0000256" key="1">
    <source>
        <dbReference type="SAM" id="MobiDB-lite"/>
    </source>
</evidence>
<dbReference type="InterPro" id="IPR013783">
    <property type="entry name" value="Ig-like_fold"/>
</dbReference>
<evidence type="ECO:0000313" key="4">
    <source>
        <dbReference type="Ensembl" id="ENSORLP00020014766.1"/>
    </source>
</evidence>
<dbReference type="InterPro" id="IPR036116">
    <property type="entry name" value="FN3_sf"/>
</dbReference>
<sequence>MTIFLNFQHLMETIVHWSSLQGFIFFLFLTTINKGSGCELPSSPECFRQNNEQSVYFCEWSFNTNASDARFDFYFNFIGMKTRLGETTKNPYEIVAEKLIVGSKIDIWIEGNSSSSSCMSPRWSGVLKDRGNNAVLQQGFIWGFDEHFDQISFLTVKYEAPQNVSGSWWSNGLILSWLAPETYPALAEVHIRPMDAPTNYLVPRFINTTLEALKYKVLIVNLQRDKAYLVRIRHRSTRVKDPLWSNWNPDLVVPAELEHEPEITSTLELSNGTRKVMLTWKPMPSAAAVTNVTFNVKDTQSSHDCPCRKKKKEHNTEQNSATVYVSYSSVNITVVAKNPASQSPQAVIRLPVASATNLKICNETLLNGKLKKTTCVELYELQDAQLKPKTVMILTARGKEKRKEQIQQIKTNMRDYIRYLYFEHRCVNGKPQTVQMCFFYKKEGVPNKEPQELFVSDETQNSAQLFWKPIPYEHRRGFLTHYILCVKINSQNEECFNISTTKTSYRLKNLTPDTRYNISLAGVTRTGKGLQATAFFITLSESPVNVWLSFGLLFGFFLFSTMCTVVLKRIRILILPPVPTPVIPDFTSRQPESEQKWERKEEVDELTLLQLLQEGTSVTEKTPVFTEKWSDGSDMENEGSDSEGSSDECESSNSTSQALRKSGMTDIEKMDVELAMLIYRNGLVFDVKGESP</sequence>
<accession>A0A3P9L279</accession>
<reference key="1">
    <citation type="journal article" date="2007" name="Nature">
        <title>The medaka draft genome and insights into vertebrate genome evolution.</title>
        <authorList>
            <person name="Kasahara M."/>
            <person name="Naruse K."/>
            <person name="Sasaki S."/>
            <person name="Nakatani Y."/>
            <person name="Qu W."/>
            <person name="Ahsan B."/>
            <person name="Yamada T."/>
            <person name="Nagayasu Y."/>
            <person name="Doi K."/>
            <person name="Kasai Y."/>
            <person name="Jindo T."/>
            <person name="Kobayashi D."/>
            <person name="Shimada A."/>
            <person name="Toyoda A."/>
            <person name="Kuroki Y."/>
            <person name="Fujiyama A."/>
            <person name="Sasaki T."/>
            <person name="Shimizu A."/>
            <person name="Asakawa S."/>
            <person name="Shimizu N."/>
            <person name="Hashimoto S."/>
            <person name="Yang J."/>
            <person name="Lee Y."/>
            <person name="Matsushima K."/>
            <person name="Sugano S."/>
            <person name="Sakaizumi M."/>
            <person name="Narita T."/>
            <person name="Ohishi K."/>
            <person name="Haga S."/>
            <person name="Ohta F."/>
            <person name="Nomoto H."/>
            <person name="Nogata K."/>
            <person name="Morishita T."/>
            <person name="Endo T."/>
            <person name="Shin-I T."/>
            <person name="Takeda H."/>
            <person name="Morishita S."/>
            <person name="Kohara Y."/>
        </authorList>
    </citation>
    <scope>NUCLEOTIDE SEQUENCE [LARGE SCALE GENOMIC DNA]</scope>
    <source>
        <strain>Hd-rR</strain>
    </source>
</reference>
<dbReference type="PROSITE" id="PS50853">
    <property type="entry name" value="FN3"/>
    <property type="match status" value="1"/>
</dbReference>
<feature type="transmembrane region" description="Helical" evidence="2">
    <location>
        <begin position="546"/>
        <end position="567"/>
    </location>
</feature>
<dbReference type="Ensembl" id="ENSORLT00020022602.1">
    <property type="protein sequence ID" value="ENSORLP00020014766.1"/>
    <property type="gene ID" value="ENSORLG00020015768.1"/>
</dbReference>
<dbReference type="CDD" id="cd00063">
    <property type="entry name" value="FN3"/>
    <property type="match status" value="1"/>
</dbReference>
<reference evidence="4" key="4">
    <citation type="submission" date="2025-09" db="UniProtKB">
        <authorList>
            <consortium name="Ensembl"/>
        </authorList>
    </citation>
    <scope>IDENTIFICATION</scope>
    <source>
        <strain evidence="4">HNI</strain>
    </source>
</reference>
<dbReference type="SMART" id="SM00060">
    <property type="entry name" value="FN3"/>
    <property type="match status" value="3"/>
</dbReference>
<dbReference type="InterPro" id="IPR003961">
    <property type="entry name" value="FN3_dom"/>
</dbReference>
<dbReference type="InterPro" id="IPR053073">
    <property type="entry name" value="IL11/IL27_subunit_beta"/>
</dbReference>
<keyword evidence="2" id="KW-0812">Transmembrane</keyword>
<evidence type="ECO:0000256" key="2">
    <source>
        <dbReference type="SAM" id="Phobius"/>
    </source>
</evidence>
<keyword evidence="2" id="KW-0472">Membrane</keyword>
<feature type="domain" description="Fibronectin type-III" evidence="3">
    <location>
        <begin position="449"/>
        <end position="542"/>
    </location>
</feature>
<dbReference type="PANTHER" id="PTHR48483">
    <property type="entry name" value="INTERLEUKIN-27 SUBUNIT BETA"/>
    <property type="match status" value="1"/>
</dbReference>
<reference evidence="4" key="3">
    <citation type="submission" date="2025-08" db="UniProtKB">
        <authorList>
            <consortium name="Ensembl"/>
        </authorList>
    </citation>
    <scope>IDENTIFICATION</scope>
    <source>
        <strain evidence="4">HNI</strain>
    </source>
</reference>
<protein>
    <recommendedName>
        <fullName evidence="3">Fibronectin type-III domain-containing protein</fullName>
    </recommendedName>
</protein>
<name>A0A3P9L279_ORYLA</name>
<dbReference type="AlphaFoldDB" id="A0A3P9L279"/>